<feature type="region of interest" description="Disordered" evidence="1">
    <location>
        <begin position="112"/>
        <end position="138"/>
    </location>
</feature>
<dbReference type="InterPro" id="IPR011989">
    <property type="entry name" value="ARM-like"/>
</dbReference>
<dbReference type="EMBL" id="KN556659">
    <property type="protein sequence ID" value="KHJ87988.1"/>
    <property type="molecule type" value="Genomic_DNA"/>
</dbReference>
<feature type="domain" description="FHOD1/3-like FH3" evidence="2">
    <location>
        <begin position="195"/>
        <end position="273"/>
    </location>
</feature>
<proteinExistence type="predicted"/>
<dbReference type="PANTHER" id="PTHR45920">
    <property type="entry name" value="FORMIN HOMOLOGY 2 DOMAIN CONTAINING, ISOFORM I"/>
    <property type="match status" value="1"/>
</dbReference>
<sequence length="273" mass="30146">MACSESYARYPLRDKAVYSAAPVKASLARTVPTYDELYSSSAPSTQKPILKAYDIDLSIRIDASSSATPPRIGRVTCTFDEIDAYKPRSSSSSSMKLDLPLIVKPLRQFDARGGSRDSTLDRRSRSSETREQQPYLAEVRPQRLEAPAICRRRTMGGADDAKPKWYSSSVDGAAESSTLPRNFLRKPSVLHTAAPVQFRLVVKTALKLLLVFIEYNDNNALLVLAAISAVDRAKGQQDWSALMKVISEKDSPDPETLVYGMTVINKTLRGIPD</sequence>
<evidence type="ECO:0000256" key="1">
    <source>
        <dbReference type="SAM" id="MobiDB-lite"/>
    </source>
</evidence>
<dbReference type="GO" id="GO:0005737">
    <property type="term" value="C:cytoplasm"/>
    <property type="evidence" value="ECO:0007669"/>
    <property type="project" value="TreeGrafter"/>
</dbReference>
<dbReference type="GO" id="GO:0030866">
    <property type="term" value="P:cortical actin cytoskeleton organization"/>
    <property type="evidence" value="ECO:0007669"/>
    <property type="project" value="TreeGrafter"/>
</dbReference>
<dbReference type="Proteomes" id="UP000053660">
    <property type="component" value="Unassembled WGS sequence"/>
</dbReference>
<dbReference type="Pfam" id="PF24959">
    <property type="entry name" value="FH3_FHOD1-3"/>
    <property type="match status" value="1"/>
</dbReference>
<keyword evidence="4" id="KW-1185">Reference proteome</keyword>
<dbReference type="GO" id="GO:0051015">
    <property type="term" value="F:actin filament binding"/>
    <property type="evidence" value="ECO:0007669"/>
    <property type="project" value="TreeGrafter"/>
</dbReference>
<gene>
    <name evidence="3" type="ORF">OESDEN_12222</name>
</gene>
<dbReference type="OrthoDB" id="9806920at2759"/>
<dbReference type="PANTHER" id="PTHR45920:SF4">
    <property type="entry name" value="FORMIN HOMOLOGY 2 DOMAIN CONTAINING, ISOFORM I"/>
    <property type="match status" value="1"/>
</dbReference>
<name>A0A0B1SRN7_OESDE</name>
<evidence type="ECO:0000259" key="2">
    <source>
        <dbReference type="Pfam" id="PF24959"/>
    </source>
</evidence>
<accession>A0A0B1SRN7</accession>
<dbReference type="GO" id="GO:0005856">
    <property type="term" value="C:cytoskeleton"/>
    <property type="evidence" value="ECO:0007669"/>
    <property type="project" value="TreeGrafter"/>
</dbReference>
<organism evidence="3 4">
    <name type="scientific">Oesophagostomum dentatum</name>
    <name type="common">Nodular worm</name>
    <dbReference type="NCBI Taxonomy" id="61180"/>
    <lineage>
        <taxon>Eukaryota</taxon>
        <taxon>Metazoa</taxon>
        <taxon>Ecdysozoa</taxon>
        <taxon>Nematoda</taxon>
        <taxon>Chromadorea</taxon>
        <taxon>Rhabditida</taxon>
        <taxon>Rhabditina</taxon>
        <taxon>Rhabditomorpha</taxon>
        <taxon>Strongyloidea</taxon>
        <taxon>Strongylidae</taxon>
        <taxon>Oesophagostomum</taxon>
    </lineage>
</organism>
<reference evidence="3 4" key="1">
    <citation type="submission" date="2014-03" db="EMBL/GenBank/DDBJ databases">
        <title>Draft genome of the hookworm Oesophagostomum dentatum.</title>
        <authorList>
            <person name="Mitreva M."/>
        </authorList>
    </citation>
    <scope>NUCLEOTIDE SEQUENCE [LARGE SCALE GENOMIC DNA]</scope>
    <source>
        <strain evidence="3 4">OD-Hann</strain>
    </source>
</reference>
<evidence type="ECO:0000313" key="3">
    <source>
        <dbReference type="EMBL" id="KHJ87988.1"/>
    </source>
</evidence>
<dbReference type="Gene3D" id="1.25.10.10">
    <property type="entry name" value="Leucine-rich Repeat Variant"/>
    <property type="match status" value="1"/>
</dbReference>
<dbReference type="AlphaFoldDB" id="A0A0B1SRN7"/>
<feature type="compositionally biased region" description="Basic and acidic residues" evidence="1">
    <location>
        <begin position="112"/>
        <end position="131"/>
    </location>
</feature>
<protein>
    <recommendedName>
        <fullName evidence="2">FHOD1/3-like FH3 domain-containing protein</fullName>
    </recommendedName>
</protein>
<evidence type="ECO:0000313" key="4">
    <source>
        <dbReference type="Proteomes" id="UP000053660"/>
    </source>
</evidence>
<dbReference type="InterPro" id="IPR056771">
    <property type="entry name" value="FH3_FHOD1-3-like"/>
</dbReference>